<dbReference type="Gramene" id="LPERR12G08280.3">
    <property type="protein sequence ID" value="LPERR12G08280.3"/>
    <property type="gene ID" value="LPERR12G08280"/>
</dbReference>
<accession>A0A0D9XYS1</accession>
<reference evidence="1" key="3">
    <citation type="submission" date="2015-04" db="UniProtKB">
        <authorList>
            <consortium name="EnsemblPlants"/>
        </authorList>
    </citation>
    <scope>IDENTIFICATION</scope>
</reference>
<proteinExistence type="predicted"/>
<dbReference type="Gramene" id="LPERR12G08280.2">
    <property type="protein sequence ID" value="LPERR12G08280.2"/>
    <property type="gene ID" value="LPERR12G08280"/>
</dbReference>
<reference evidence="1 2" key="1">
    <citation type="submission" date="2012-08" db="EMBL/GenBank/DDBJ databases">
        <title>Oryza genome evolution.</title>
        <authorList>
            <person name="Wing R.A."/>
        </authorList>
    </citation>
    <scope>NUCLEOTIDE SEQUENCE</scope>
</reference>
<evidence type="ECO:0000313" key="2">
    <source>
        <dbReference type="Proteomes" id="UP000032180"/>
    </source>
</evidence>
<dbReference type="EnsemblPlants" id="LPERR12G08280.4">
    <property type="protein sequence ID" value="LPERR12G08280.4"/>
    <property type="gene ID" value="LPERR12G08280"/>
</dbReference>
<evidence type="ECO:0000313" key="1">
    <source>
        <dbReference type="EnsemblPlants" id="LPERR12G08280.2"/>
    </source>
</evidence>
<dbReference type="HOGENOM" id="CLU_2227012_0_0_1"/>
<protein>
    <submittedName>
        <fullName evidence="1">Uncharacterized protein</fullName>
    </submittedName>
</protein>
<organism evidence="1 2">
    <name type="scientific">Leersia perrieri</name>
    <dbReference type="NCBI Taxonomy" id="77586"/>
    <lineage>
        <taxon>Eukaryota</taxon>
        <taxon>Viridiplantae</taxon>
        <taxon>Streptophyta</taxon>
        <taxon>Embryophyta</taxon>
        <taxon>Tracheophyta</taxon>
        <taxon>Spermatophyta</taxon>
        <taxon>Magnoliopsida</taxon>
        <taxon>Liliopsida</taxon>
        <taxon>Poales</taxon>
        <taxon>Poaceae</taxon>
        <taxon>BOP clade</taxon>
        <taxon>Oryzoideae</taxon>
        <taxon>Oryzeae</taxon>
        <taxon>Oryzinae</taxon>
        <taxon>Leersia</taxon>
    </lineage>
</organism>
<name>A0A0D9XYS1_9ORYZ</name>
<dbReference type="Gramene" id="LPERR12G08280.4">
    <property type="protein sequence ID" value="LPERR12G08280.4"/>
    <property type="gene ID" value="LPERR12G08280"/>
</dbReference>
<dbReference type="AlphaFoldDB" id="A0A0D9XYS1"/>
<keyword evidence="2" id="KW-1185">Reference proteome</keyword>
<dbReference type="Proteomes" id="UP000032180">
    <property type="component" value="Chromosome 12"/>
</dbReference>
<reference evidence="1 2" key="2">
    <citation type="submission" date="2013-12" db="EMBL/GenBank/DDBJ databases">
        <authorList>
            <person name="Yu Y."/>
            <person name="Lee S."/>
            <person name="de Baynast K."/>
            <person name="Wissotski M."/>
            <person name="Liu L."/>
            <person name="Talag J."/>
            <person name="Goicoechea J."/>
            <person name="Angelova A."/>
            <person name="Jetty R."/>
            <person name="Kudrna D."/>
            <person name="Golser W."/>
            <person name="Rivera L."/>
            <person name="Zhang J."/>
            <person name="Wing R."/>
        </authorList>
    </citation>
    <scope>NUCLEOTIDE SEQUENCE</scope>
</reference>
<sequence length="106" mass="12243">MYVLVLRTSALREIIIILHNHCMLYQYFVNPLHIFDSGAHAFGTNCPTMILRNTLVVYRLSCIGKCKQEQAIAPSMKHRRKKQTRHFYILYNQGGRGTRMSSDGAQ</sequence>
<dbReference type="EnsemblPlants" id="LPERR12G08280.2">
    <property type="protein sequence ID" value="LPERR12G08280.2"/>
    <property type="gene ID" value="LPERR12G08280"/>
</dbReference>
<dbReference type="EnsemblPlants" id="LPERR12G08280.3">
    <property type="protein sequence ID" value="LPERR12G08280.3"/>
    <property type="gene ID" value="LPERR12G08280"/>
</dbReference>